<keyword evidence="3" id="KW-1003">Cell membrane</keyword>
<comment type="subcellular location">
    <subcellularLocation>
        <location evidence="1">Cell membrane</location>
        <topology evidence="1">Multi-pass membrane protein</topology>
    </subcellularLocation>
</comment>
<evidence type="ECO:0000256" key="1">
    <source>
        <dbReference type="ARBA" id="ARBA00004651"/>
    </source>
</evidence>
<feature type="transmembrane region" description="Helical" evidence="8">
    <location>
        <begin position="183"/>
        <end position="211"/>
    </location>
</feature>
<feature type="transmembrane region" description="Helical" evidence="8">
    <location>
        <begin position="148"/>
        <end position="171"/>
    </location>
</feature>
<accession>A0A367EIN6</accession>
<feature type="transmembrane region" description="Helical" evidence="8">
    <location>
        <begin position="79"/>
        <end position="105"/>
    </location>
</feature>
<keyword evidence="5 8" id="KW-1133">Transmembrane helix</keyword>
<feature type="transmembrane region" description="Helical" evidence="8">
    <location>
        <begin position="264"/>
        <end position="283"/>
    </location>
</feature>
<feature type="transmembrane region" description="Helical" evidence="8">
    <location>
        <begin position="117"/>
        <end position="136"/>
    </location>
</feature>
<dbReference type="RefSeq" id="WP_114024532.1">
    <property type="nucleotide sequence ID" value="NZ_QOIN01000053.1"/>
</dbReference>
<gene>
    <name evidence="10" type="ORF">DTL70_26460</name>
</gene>
<evidence type="ECO:0000256" key="3">
    <source>
        <dbReference type="ARBA" id="ARBA00022475"/>
    </source>
</evidence>
<evidence type="ECO:0000256" key="4">
    <source>
        <dbReference type="ARBA" id="ARBA00022692"/>
    </source>
</evidence>
<evidence type="ECO:0000259" key="9">
    <source>
        <dbReference type="Pfam" id="PF13190"/>
    </source>
</evidence>
<feature type="compositionally biased region" description="Polar residues" evidence="7">
    <location>
        <begin position="360"/>
        <end position="375"/>
    </location>
</feature>
<keyword evidence="4 8" id="KW-0812">Transmembrane</keyword>
<reference evidence="10 11" key="1">
    <citation type="submission" date="2018-06" db="EMBL/GenBank/DDBJ databases">
        <title>Streptomyces reniochalinae sp. nov. and Streptomyces diacarnus sp. nov. from marine sponges.</title>
        <authorList>
            <person name="Li L."/>
        </authorList>
    </citation>
    <scope>NUCLEOTIDE SEQUENCE [LARGE SCALE GENOMIC DNA]</scope>
    <source>
        <strain evidence="10 11">LHW51701</strain>
    </source>
</reference>
<dbReference type="EMBL" id="QOIN01000053">
    <property type="protein sequence ID" value="RCG17813.1"/>
    <property type="molecule type" value="Genomic_DNA"/>
</dbReference>
<keyword evidence="6 8" id="KW-0472">Membrane</keyword>
<dbReference type="AlphaFoldDB" id="A0A367EIN6"/>
<evidence type="ECO:0000256" key="2">
    <source>
        <dbReference type="ARBA" id="ARBA00022448"/>
    </source>
</evidence>
<dbReference type="Pfam" id="PF13190">
    <property type="entry name" value="PDGLE"/>
    <property type="match status" value="1"/>
</dbReference>
<sequence length="375" mass="37428">MHVPDGFIDAPVSAGTGVLAAVAVAASLRGARRELGGGLGEAGERTAPLAGLVAAFIFAVQMLNFPVAAGTSGHLLGGALAAILVGPCTGVLCVSVVLLLQGVLFADGGLTALGTNITDMGVVTVLVAYGLFRALLRVLPRRRSAVTVASFVAALVSVPAAAVAFTALYALGGTTDVSLGKVFAAMVGVHVLIGVGEAVITAATVGAVVAVRPDLVYAARDRLSVRLELRPSPLAPADEPTTAAPHEQESASAKAPSRRSARSLWLAGLAVTVVCAGGLSFYASASPDGLEKVAADNGIDEKAEDHAAEDSPLADYGVGDIANARLSGGLAGVIGAGATLAVGSGVFVVLRRRRRGVDGSASTEAQQPADVSTER</sequence>
<dbReference type="Pfam" id="PF01891">
    <property type="entry name" value="CbiM"/>
    <property type="match status" value="1"/>
</dbReference>
<feature type="transmembrane region" description="Helical" evidence="8">
    <location>
        <begin position="7"/>
        <end position="28"/>
    </location>
</feature>
<evidence type="ECO:0000313" key="10">
    <source>
        <dbReference type="EMBL" id="RCG17813.1"/>
    </source>
</evidence>
<evidence type="ECO:0000256" key="7">
    <source>
        <dbReference type="SAM" id="MobiDB-lite"/>
    </source>
</evidence>
<feature type="region of interest" description="Disordered" evidence="7">
    <location>
        <begin position="356"/>
        <end position="375"/>
    </location>
</feature>
<evidence type="ECO:0000256" key="6">
    <source>
        <dbReference type="ARBA" id="ARBA00023136"/>
    </source>
</evidence>
<dbReference type="Proteomes" id="UP000252914">
    <property type="component" value="Unassembled WGS sequence"/>
</dbReference>
<organism evidence="10 11">
    <name type="scientific">Streptomyces diacarni</name>
    <dbReference type="NCBI Taxonomy" id="2800381"/>
    <lineage>
        <taxon>Bacteria</taxon>
        <taxon>Bacillati</taxon>
        <taxon>Actinomycetota</taxon>
        <taxon>Actinomycetes</taxon>
        <taxon>Kitasatosporales</taxon>
        <taxon>Streptomycetaceae</taxon>
        <taxon>Streptomyces</taxon>
    </lineage>
</organism>
<feature type="region of interest" description="Disordered" evidence="7">
    <location>
        <begin position="231"/>
        <end position="256"/>
    </location>
</feature>
<comment type="caution">
    <text evidence="10">The sequence shown here is derived from an EMBL/GenBank/DDBJ whole genome shotgun (WGS) entry which is preliminary data.</text>
</comment>
<dbReference type="Gene3D" id="1.10.1760.20">
    <property type="match status" value="1"/>
</dbReference>
<feature type="transmembrane region" description="Helical" evidence="8">
    <location>
        <begin position="48"/>
        <end position="67"/>
    </location>
</feature>
<keyword evidence="11" id="KW-1185">Reference proteome</keyword>
<evidence type="ECO:0000256" key="8">
    <source>
        <dbReference type="SAM" id="Phobius"/>
    </source>
</evidence>
<proteinExistence type="predicted"/>
<dbReference type="InterPro" id="IPR025937">
    <property type="entry name" value="PDGLE_dom"/>
</dbReference>
<feature type="domain" description="PDGLE" evidence="9">
    <location>
        <begin position="262"/>
        <end position="352"/>
    </location>
</feature>
<dbReference type="PANTHER" id="PTHR34229">
    <property type="entry name" value="METAL TRANSPORT PROTEIN HI_1621-RELATED"/>
    <property type="match status" value="1"/>
</dbReference>
<name>A0A367EIN6_9ACTN</name>
<keyword evidence="2" id="KW-0813">Transport</keyword>
<feature type="transmembrane region" description="Helical" evidence="8">
    <location>
        <begin position="330"/>
        <end position="350"/>
    </location>
</feature>
<protein>
    <submittedName>
        <fullName evidence="10">Cobalt ABC transporter permease</fullName>
    </submittedName>
</protein>
<dbReference type="InterPro" id="IPR002751">
    <property type="entry name" value="CbiM/NikMN"/>
</dbReference>
<dbReference type="GO" id="GO:0000041">
    <property type="term" value="P:transition metal ion transport"/>
    <property type="evidence" value="ECO:0007669"/>
    <property type="project" value="InterPro"/>
</dbReference>
<dbReference type="PANTHER" id="PTHR34229:SF1">
    <property type="entry name" value="METAL TRANSPORT PROTEIN HI_1621-RELATED"/>
    <property type="match status" value="1"/>
</dbReference>
<evidence type="ECO:0000313" key="11">
    <source>
        <dbReference type="Proteomes" id="UP000252914"/>
    </source>
</evidence>
<evidence type="ECO:0000256" key="5">
    <source>
        <dbReference type="ARBA" id="ARBA00022989"/>
    </source>
</evidence>
<dbReference type="GO" id="GO:0005886">
    <property type="term" value="C:plasma membrane"/>
    <property type="evidence" value="ECO:0007669"/>
    <property type="project" value="UniProtKB-SubCell"/>
</dbReference>